<dbReference type="PANTHER" id="PTHR45677">
    <property type="entry name" value="GLUTAMATE DECARBOXYLASE-RELATED"/>
    <property type="match status" value="1"/>
</dbReference>
<dbReference type="InterPro" id="IPR015422">
    <property type="entry name" value="PyrdxlP-dep_Trfase_small"/>
</dbReference>
<sequence>MPGTRHRHTARDTNRTRKGDVMSHVAAPQTAIPIRFTDLTQSGLKDDQLFNAHNADGYLQGMLRCVDLVKRKVASVDRPFTGVLPEEMKARFALVDLDRHLGDLDAVLDEVEHLYLDDAVYFHHPRYVAHLNCPVTLPAILAEAITAPINTAVETWDQSAGGTFIEQHLIDWTTQRIGLGPRADGAFTSGGTQSNLMALLLARDRYCAGIEGHIGNQTHGLPAEAGRLRILASQVSHFSLQKAAALLGLGHNAVVPVACDANYRMDTRALEREIERCRRDGLIPVAVVATAGTTDFGSIDPLNDIAALCRRHALWMHVDAAYGGGLLVSTRHRHWLAGIECADSVSVDYHKSFFQPVSCSAFLVRDRRMLGHVTYHADYLNPASQASEGTPDLVNKSLQTTRRFDALKLWMTLRLMGADQLGELFDHVIALAHDAYRALQDDSELEIAVAPQLSTLVFRYRPETPVPDDVLDAANAYIRQALSRSGEAVIAATRLDGHQFLKFTLLNPETSVADLQVIAERIKHHGANYLTRHALTTPAHARATRALS</sequence>
<dbReference type="InterPro" id="IPR015424">
    <property type="entry name" value="PyrdxlP-dep_Trfase"/>
</dbReference>
<protein>
    <submittedName>
        <fullName evidence="9">L-2,4-diaminobutyrate decarboxylase</fullName>
    </submittedName>
</protein>
<dbReference type="PANTHER" id="PTHR45677:SF8">
    <property type="entry name" value="CYSTEINE SULFINIC ACID DECARBOXYLASE"/>
    <property type="match status" value="1"/>
</dbReference>
<dbReference type="InterPro" id="IPR002129">
    <property type="entry name" value="PyrdxlP-dep_de-COase"/>
</dbReference>
<dbReference type="GO" id="GO:0019752">
    <property type="term" value="P:carboxylic acid metabolic process"/>
    <property type="evidence" value="ECO:0007669"/>
    <property type="project" value="InterPro"/>
</dbReference>
<evidence type="ECO:0000256" key="2">
    <source>
        <dbReference type="ARBA" id="ARBA00009533"/>
    </source>
</evidence>
<evidence type="ECO:0000256" key="4">
    <source>
        <dbReference type="ARBA" id="ARBA00022898"/>
    </source>
</evidence>
<dbReference type="InterPro" id="IPR015421">
    <property type="entry name" value="PyrdxlP-dep_Trfase_major"/>
</dbReference>
<dbReference type="GO" id="GO:0005737">
    <property type="term" value="C:cytoplasm"/>
    <property type="evidence" value="ECO:0007669"/>
    <property type="project" value="TreeGrafter"/>
</dbReference>
<evidence type="ECO:0000256" key="5">
    <source>
        <dbReference type="ARBA" id="ARBA00023239"/>
    </source>
</evidence>
<evidence type="ECO:0000256" key="8">
    <source>
        <dbReference type="SAM" id="MobiDB-lite"/>
    </source>
</evidence>
<dbReference type="Gene3D" id="1.20.1650.10">
    <property type="entry name" value="PLP-dependent transferases"/>
    <property type="match status" value="1"/>
</dbReference>
<dbReference type="Pfam" id="PF00282">
    <property type="entry name" value="Pyridoxal_deC"/>
    <property type="match status" value="1"/>
</dbReference>
<keyword evidence="4 6" id="KW-0663">Pyridoxal phosphate</keyword>
<dbReference type="CDD" id="cd06450">
    <property type="entry name" value="DOPA_deC_like"/>
    <property type="match status" value="1"/>
</dbReference>
<evidence type="ECO:0000256" key="3">
    <source>
        <dbReference type="ARBA" id="ARBA00022793"/>
    </source>
</evidence>
<feature type="region of interest" description="Disordered" evidence="8">
    <location>
        <begin position="1"/>
        <end position="23"/>
    </location>
</feature>
<dbReference type="GO" id="GO:0006520">
    <property type="term" value="P:amino acid metabolic process"/>
    <property type="evidence" value="ECO:0007669"/>
    <property type="project" value="InterPro"/>
</dbReference>
<proteinExistence type="inferred from homology"/>
<reference evidence="9 10" key="1">
    <citation type="submission" date="2016-10" db="EMBL/GenBank/DDBJ databases">
        <authorList>
            <person name="de Groot N.N."/>
        </authorList>
    </citation>
    <scope>NUCLEOTIDE SEQUENCE [LARGE SCALE GENOMIC DNA]</scope>
    <source>
        <strain evidence="9 10">CGMCC 1.6848</strain>
    </source>
</reference>
<name>A0A1I3D4Y1_9GAMM</name>
<keyword evidence="5 7" id="KW-0456">Lyase</keyword>
<evidence type="ECO:0000313" key="9">
    <source>
        <dbReference type="EMBL" id="SFH81803.1"/>
    </source>
</evidence>
<feature type="modified residue" description="N6-(pyridoxal phosphate)lysine" evidence="6">
    <location>
        <position position="351"/>
    </location>
</feature>
<evidence type="ECO:0000313" key="10">
    <source>
        <dbReference type="Proteomes" id="UP000199040"/>
    </source>
</evidence>
<comment type="cofactor">
    <cofactor evidence="1 6 7">
        <name>pyridoxal 5'-phosphate</name>
        <dbReference type="ChEBI" id="CHEBI:597326"/>
    </cofactor>
</comment>
<dbReference type="Gene3D" id="3.40.640.10">
    <property type="entry name" value="Type I PLP-dependent aspartate aminotransferase-like (Major domain)"/>
    <property type="match status" value="1"/>
</dbReference>
<dbReference type="GO" id="GO:0016831">
    <property type="term" value="F:carboxy-lyase activity"/>
    <property type="evidence" value="ECO:0007669"/>
    <property type="project" value="UniProtKB-KW"/>
</dbReference>
<dbReference type="Gene3D" id="3.90.1150.10">
    <property type="entry name" value="Aspartate Aminotransferase, domain 1"/>
    <property type="match status" value="1"/>
</dbReference>
<dbReference type="Proteomes" id="UP000199040">
    <property type="component" value="Unassembled WGS sequence"/>
</dbReference>
<gene>
    <name evidence="9" type="ORF">SAMN04487959_11027</name>
</gene>
<accession>A0A1I3D4Y1</accession>
<organism evidence="9 10">
    <name type="scientific">Modicisalibacter xianhensis</name>
    <dbReference type="NCBI Taxonomy" id="442341"/>
    <lineage>
        <taxon>Bacteria</taxon>
        <taxon>Pseudomonadati</taxon>
        <taxon>Pseudomonadota</taxon>
        <taxon>Gammaproteobacteria</taxon>
        <taxon>Oceanospirillales</taxon>
        <taxon>Halomonadaceae</taxon>
        <taxon>Modicisalibacter</taxon>
    </lineage>
</organism>
<dbReference type="PRINTS" id="PR00800">
    <property type="entry name" value="YHDCRBOXLASE"/>
</dbReference>
<dbReference type="EMBL" id="FOPY01000010">
    <property type="protein sequence ID" value="SFH81803.1"/>
    <property type="molecule type" value="Genomic_DNA"/>
</dbReference>
<evidence type="ECO:0000256" key="7">
    <source>
        <dbReference type="RuleBase" id="RU000382"/>
    </source>
</evidence>
<dbReference type="AlphaFoldDB" id="A0A1I3D4Y1"/>
<dbReference type="SUPFAM" id="SSF53383">
    <property type="entry name" value="PLP-dependent transferases"/>
    <property type="match status" value="1"/>
</dbReference>
<evidence type="ECO:0000256" key="6">
    <source>
        <dbReference type="PIRSR" id="PIRSR602129-50"/>
    </source>
</evidence>
<evidence type="ECO:0000256" key="1">
    <source>
        <dbReference type="ARBA" id="ARBA00001933"/>
    </source>
</evidence>
<dbReference type="InterPro" id="IPR010977">
    <property type="entry name" value="Aromatic_deC"/>
</dbReference>
<comment type="similarity">
    <text evidence="2 7">Belongs to the group II decarboxylase family.</text>
</comment>
<feature type="compositionally biased region" description="Basic and acidic residues" evidence="8">
    <location>
        <begin position="10"/>
        <end position="21"/>
    </location>
</feature>
<dbReference type="STRING" id="442341.SAMN04487959_11027"/>
<keyword evidence="3" id="KW-0210">Decarboxylase</keyword>
<dbReference type="GO" id="GO:0030170">
    <property type="term" value="F:pyridoxal phosphate binding"/>
    <property type="evidence" value="ECO:0007669"/>
    <property type="project" value="InterPro"/>
</dbReference>
<keyword evidence="10" id="KW-1185">Reference proteome</keyword>